<organism evidence="1">
    <name type="scientific">Lygus hesperus</name>
    <name type="common">Western plant bug</name>
    <dbReference type="NCBI Taxonomy" id="30085"/>
    <lineage>
        <taxon>Eukaryota</taxon>
        <taxon>Metazoa</taxon>
        <taxon>Ecdysozoa</taxon>
        <taxon>Arthropoda</taxon>
        <taxon>Hexapoda</taxon>
        <taxon>Insecta</taxon>
        <taxon>Pterygota</taxon>
        <taxon>Neoptera</taxon>
        <taxon>Paraneoptera</taxon>
        <taxon>Hemiptera</taxon>
        <taxon>Heteroptera</taxon>
        <taxon>Panheteroptera</taxon>
        <taxon>Cimicomorpha</taxon>
        <taxon>Miridae</taxon>
        <taxon>Mirini</taxon>
        <taxon>Lygus</taxon>
    </lineage>
</organism>
<dbReference type="EMBL" id="GBHO01005490">
    <property type="protein sequence ID" value="JAG38114.1"/>
    <property type="molecule type" value="Transcribed_RNA"/>
</dbReference>
<dbReference type="InterPro" id="IPR029058">
    <property type="entry name" value="AB_hydrolase_fold"/>
</dbReference>
<name>A0A0A9Z114_LYGHE</name>
<reference evidence="1" key="1">
    <citation type="journal article" date="2014" name="PLoS ONE">
        <title>Transcriptome-Based Identification of ABC Transporters in the Western Tarnished Plant Bug Lygus hesperus.</title>
        <authorList>
            <person name="Hull J.J."/>
            <person name="Chaney K."/>
            <person name="Geib S.M."/>
            <person name="Fabrick J.A."/>
            <person name="Brent C.S."/>
            <person name="Walsh D."/>
            <person name="Lavine L.C."/>
        </authorList>
    </citation>
    <scope>NUCLEOTIDE SEQUENCE</scope>
</reference>
<gene>
    <name evidence="1" type="primary">LIP1_0</name>
    <name evidence="1" type="ORF">CM83_4234</name>
</gene>
<dbReference type="AlphaFoldDB" id="A0A0A9Z114"/>
<reference evidence="1" key="2">
    <citation type="submission" date="2014-07" db="EMBL/GenBank/DDBJ databases">
        <authorList>
            <person name="Hull J."/>
        </authorList>
    </citation>
    <scope>NUCLEOTIDE SEQUENCE</scope>
</reference>
<proteinExistence type="predicted"/>
<evidence type="ECO:0000313" key="1">
    <source>
        <dbReference type="EMBL" id="JAG38114.1"/>
    </source>
</evidence>
<dbReference type="Gene3D" id="3.40.50.1820">
    <property type="entry name" value="alpha/beta hydrolase"/>
    <property type="match status" value="1"/>
</dbReference>
<feature type="non-terminal residue" evidence="1">
    <location>
        <position position="107"/>
    </location>
</feature>
<accession>A0A0A9Z114</accession>
<protein>
    <submittedName>
        <fullName evidence="1">Triacylglycerol lipase 1</fullName>
    </submittedName>
</protein>
<sequence length="107" mass="12049">AGMIEWFPNLGSLKKEIYHVCRVVGPTHYWVAVRATVGPAFHIPYENLCNAVSVSMGGANPKISRHILQVFDMVGFAEYDYGREENLKKYGTEEPPLYDMSKITSPI</sequence>
<feature type="non-terminal residue" evidence="1">
    <location>
        <position position="1"/>
    </location>
</feature>